<sequence>MRIVFMGTPDFAAASLQALIASKHQVVAVVTQPDRPKGRGKQVQAPPVKVLALQHNISVLQPATIKTEDFLQTLRELQPTCIVVVAYGKILPQAVLQLPPKGCINVHASLLPYYRGSAPIHWSVMNGERETGVTTMFMDEGMDTGDMILKKYLTIAPQDNVGLVHDRLAKLGAELLIETMDLLEQGEVPRASQDHRLATYAPMLKKEHELIHWDRAAGDIHNHVRGMDPWPGTYTLWQNKVLKIWRTELPKAREINSLPGTVLEEAPSGILIQTGQGQILVQELQLQGSKRMEVKEFLRGKSLTPGTILGSQEGVEAL</sequence>
<dbReference type="STRING" id="1121421.SAMN02745123_00173"/>
<keyword evidence="3 5" id="KW-0808">Transferase</keyword>
<protein>
    <recommendedName>
        <fullName evidence="2 5">Methionyl-tRNA formyltransferase</fullName>
        <ecNumber evidence="2 5">2.1.2.9</ecNumber>
    </recommendedName>
</protein>
<evidence type="ECO:0000259" key="7">
    <source>
        <dbReference type="Pfam" id="PF02911"/>
    </source>
</evidence>
<dbReference type="OrthoDB" id="9802815at2"/>
<evidence type="ECO:0000256" key="5">
    <source>
        <dbReference type="HAMAP-Rule" id="MF_00182"/>
    </source>
</evidence>
<dbReference type="PROSITE" id="PS00373">
    <property type="entry name" value="GART"/>
    <property type="match status" value="1"/>
</dbReference>
<reference evidence="9" key="1">
    <citation type="submission" date="2016-11" db="EMBL/GenBank/DDBJ databases">
        <authorList>
            <person name="Varghese N."/>
            <person name="Submissions S."/>
        </authorList>
    </citation>
    <scope>NUCLEOTIDE SEQUENCE [LARGE SCALE GENOMIC DNA]</scope>
    <source>
        <strain evidence="9">DSM 10349</strain>
    </source>
</reference>
<dbReference type="SUPFAM" id="SSF53328">
    <property type="entry name" value="Formyltransferase"/>
    <property type="match status" value="1"/>
</dbReference>
<evidence type="ECO:0000256" key="3">
    <source>
        <dbReference type="ARBA" id="ARBA00022679"/>
    </source>
</evidence>
<dbReference type="NCBIfam" id="TIGR00460">
    <property type="entry name" value="fmt"/>
    <property type="match status" value="1"/>
</dbReference>
<evidence type="ECO:0000256" key="2">
    <source>
        <dbReference type="ARBA" id="ARBA00012261"/>
    </source>
</evidence>
<evidence type="ECO:0000259" key="6">
    <source>
        <dbReference type="Pfam" id="PF00551"/>
    </source>
</evidence>
<dbReference type="PANTHER" id="PTHR11138">
    <property type="entry name" value="METHIONYL-TRNA FORMYLTRANSFERASE"/>
    <property type="match status" value="1"/>
</dbReference>
<dbReference type="InterPro" id="IPR044135">
    <property type="entry name" value="Met-tRNA-FMT_C"/>
</dbReference>
<dbReference type="EC" id="2.1.2.9" evidence="2 5"/>
<dbReference type="InterPro" id="IPR005793">
    <property type="entry name" value="Formyl_trans_C"/>
</dbReference>
<dbReference type="InterPro" id="IPR041711">
    <property type="entry name" value="Met-tRNA-FMT_N"/>
</dbReference>
<dbReference type="SUPFAM" id="SSF50486">
    <property type="entry name" value="FMT C-terminal domain-like"/>
    <property type="match status" value="1"/>
</dbReference>
<keyword evidence="9" id="KW-1185">Reference proteome</keyword>
<proteinExistence type="inferred from homology"/>
<accession>A0A1M6NJR8</accession>
<dbReference type="InterPro" id="IPR001555">
    <property type="entry name" value="GART_AS"/>
</dbReference>
<feature type="domain" description="Formyl transferase C-terminal" evidence="7">
    <location>
        <begin position="204"/>
        <end position="301"/>
    </location>
</feature>
<dbReference type="CDD" id="cd08704">
    <property type="entry name" value="Met_tRNA_FMT_C"/>
    <property type="match status" value="1"/>
</dbReference>
<dbReference type="InterPro" id="IPR011034">
    <property type="entry name" value="Formyl_transferase-like_C_sf"/>
</dbReference>
<gene>
    <name evidence="5" type="primary">fmt</name>
    <name evidence="8" type="ORF">SAMN02745123_00173</name>
</gene>
<keyword evidence="4 5" id="KW-0648">Protein biosynthesis</keyword>
<feature type="domain" description="Formyl transferase N-terminal" evidence="6">
    <location>
        <begin position="1"/>
        <end position="179"/>
    </location>
</feature>
<dbReference type="EMBL" id="FRAR01000004">
    <property type="protein sequence ID" value="SHJ95991.1"/>
    <property type="molecule type" value="Genomic_DNA"/>
</dbReference>
<dbReference type="Gene3D" id="3.40.50.12230">
    <property type="match status" value="1"/>
</dbReference>
<name>A0A1M6NJR8_9FIRM</name>
<dbReference type="InterPro" id="IPR036477">
    <property type="entry name" value="Formyl_transf_N_sf"/>
</dbReference>
<feature type="binding site" evidence="5">
    <location>
        <begin position="109"/>
        <end position="112"/>
    </location>
    <ligand>
        <name>(6S)-5,6,7,8-tetrahydrofolate</name>
        <dbReference type="ChEBI" id="CHEBI:57453"/>
    </ligand>
</feature>
<organism evidence="8 9">
    <name type="scientific">Desulforamulus aeronauticus DSM 10349</name>
    <dbReference type="NCBI Taxonomy" id="1121421"/>
    <lineage>
        <taxon>Bacteria</taxon>
        <taxon>Bacillati</taxon>
        <taxon>Bacillota</taxon>
        <taxon>Clostridia</taxon>
        <taxon>Eubacteriales</taxon>
        <taxon>Peptococcaceae</taxon>
        <taxon>Desulforamulus</taxon>
    </lineage>
</organism>
<dbReference type="GO" id="GO:0005829">
    <property type="term" value="C:cytosol"/>
    <property type="evidence" value="ECO:0007669"/>
    <property type="project" value="TreeGrafter"/>
</dbReference>
<comment type="similarity">
    <text evidence="1 5">Belongs to the Fmt family.</text>
</comment>
<dbReference type="RefSeq" id="WP_072910385.1">
    <property type="nucleotide sequence ID" value="NZ_FRAR01000004.1"/>
</dbReference>
<evidence type="ECO:0000256" key="1">
    <source>
        <dbReference type="ARBA" id="ARBA00010699"/>
    </source>
</evidence>
<dbReference type="InterPro" id="IPR002376">
    <property type="entry name" value="Formyl_transf_N"/>
</dbReference>
<dbReference type="HAMAP" id="MF_00182">
    <property type="entry name" value="Formyl_trans"/>
    <property type="match status" value="1"/>
</dbReference>
<dbReference type="GO" id="GO:0004479">
    <property type="term" value="F:methionyl-tRNA formyltransferase activity"/>
    <property type="evidence" value="ECO:0007669"/>
    <property type="project" value="UniProtKB-UniRule"/>
</dbReference>
<dbReference type="PANTHER" id="PTHR11138:SF5">
    <property type="entry name" value="METHIONYL-TRNA FORMYLTRANSFERASE, MITOCHONDRIAL"/>
    <property type="match status" value="1"/>
</dbReference>
<dbReference type="InterPro" id="IPR005794">
    <property type="entry name" value="Fmt"/>
</dbReference>
<comment type="function">
    <text evidence="5">Attaches a formyl group to the free amino group of methionyl-tRNA(fMet). The formyl group appears to play a dual role in the initiator identity of N-formylmethionyl-tRNA by promoting its recognition by IF2 and preventing the misappropriation of this tRNA by the elongation apparatus.</text>
</comment>
<dbReference type="CDD" id="cd08646">
    <property type="entry name" value="FMT_core_Met-tRNA-FMT_N"/>
    <property type="match status" value="1"/>
</dbReference>
<dbReference type="FunFam" id="3.40.50.12230:FF:000001">
    <property type="entry name" value="Methionyl-tRNA formyltransferase"/>
    <property type="match status" value="1"/>
</dbReference>
<evidence type="ECO:0000313" key="8">
    <source>
        <dbReference type="EMBL" id="SHJ95991.1"/>
    </source>
</evidence>
<dbReference type="AlphaFoldDB" id="A0A1M6NJR8"/>
<comment type="catalytic activity">
    <reaction evidence="5">
        <text>L-methionyl-tRNA(fMet) + (6R)-10-formyltetrahydrofolate = N-formyl-L-methionyl-tRNA(fMet) + (6S)-5,6,7,8-tetrahydrofolate + H(+)</text>
        <dbReference type="Rhea" id="RHEA:24380"/>
        <dbReference type="Rhea" id="RHEA-COMP:9952"/>
        <dbReference type="Rhea" id="RHEA-COMP:9953"/>
        <dbReference type="ChEBI" id="CHEBI:15378"/>
        <dbReference type="ChEBI" id="CHEBI:57453"/>
        <dbReference type="ChEBI" id="CHEBI:78530"/>
        <dbReference type="ChEBI" id="CHEBI:78844"/>
        <dbReference type="ChEBI" id="CHEBI:195366"/>
        <dbReference type="EC" id="2.1.2.9"/>
    </reaction>
</comment>
<evidence type="ECO:0000313" key="9">
    <source>
        <dbReference type="Proteomes" id="UP000183997"/>
    </source>
</evidence>
<dbReference type="Pfam" id="PF00551">
    <property type="entry name" value="Formyl_trans_N"/>
    <property type="match status" value="1"/>
</dbReference>
<dbReference type="Proteomes" id="UP000183997">
    <property type="component" value="Unassembled WGS sequence"/>
</dbReference>
<evidence type="ECO:0000256" key="4">
    <source>
        <dbReference type="ARBA" id="ARBA00022917"/>
    </source>
</evidence>
<dbReference type="Pfam" id="PF02911">
    <property type="entry name" value="Formyl_trans_C"/>
    <property type="match status" value="1"/>
</dbReference>